<dbReference type="RefSeq" id="XP_024936926.1">
    <property type="nucleotide sequence ID" value="XM_025081158.1"/>
</dbReference>
<dbReference type="SMART" id="SM00343">
    <property type="entry name" value="ZnF_C2HC"/>
    <property type="match status" value="2"/>
</dbReference>
<evidence type="ECO:0000256" key="2">
    <source>
        <dbReference type="SAM" id="MobiDB-lite"/>
    </source>
</evidence>
<keyword evidence="1" id="KW-0863">Zinc-finger</keyword>
<dbReference type="PROSITE" id="PS50158">
    <property type="entry name" value="ZF_CCHC"/>
    <property type="match status" value="1"/>
</dbReference>
<evidence type="ECO:0000259" key="3">
    <source>
        <dbReference type="PROSITE" id="PS50158"/>
    </source>
</evidence>
<feature type="region of interest" description="Disordered" evidence="2">
    <location>
        <begin position="84"/>
        <end position="118"/>
    </location>
</feature>
<dbReference type="Gene3D" id="4.10.60.10">
    <property type="entry name" value="Zinc finger, CCHC-type"/>
    <property type="match status" value="1"/>
</dbReference>
<dbReference type="GO" id="GO:0003676">
    <property type="term" value="F:nucleic acid binding"/>
    <property type="evidence" value="ECO:0007669"/>
    <property type="project" value="InterPro"/>
</dbReference>
<protein>
    <submittedName>
        <fullName evidence="5">Uncharacterized protein LOC112493806</fullName>
    </submittedName>
</protein>
<gene>
    <name evidence="5" type="primary">LOC112493806</name>
</gene>
<dbReference type="InterPro" id="IPR001878">
    <property type="entry name" value="Znf_CCHC"/>
</dbReference>
<sequence>MDATNIPITEDEMDVVDQEDTSDSWFDEMLRVTTTIKERPADTLSTRGALAHACAAALTLAGPKDAASEQAIVGALSDLAQGAMEPEAGTPQAKEPIAAAPAPPAPATPVTPAVPGQRTAPDAIMAPAVPTARAGPAKPISAAAQGNPRTSGARPAGATPQPRRPTLERACYSCGETGHRYSDCPHGPPTSTFCRRCGRKGKTLATCPSCSQGWRQRGPYVPRAGRNVPREELKALRSERPRSRRPRGPKASLGGPPKPPAIGSVRGTNGDRACPKP</sequence>
<dbReference type="Proteomes" id="UP000694920">
    <property type="component" value="Unplaced"/>
</dbReference>
<dbReference type="KEGG" id="ccin:112493806"/>
<evidence type="ECO:0000313" key="4">
    <source>
        <dbReference type="Proteomes" id="UP000694920"/>
    </source>
</evidence>
<feature type="region of interest" description="Disordered" evidence="2">
    <location>
        <begin position="215"/>
        <end position="277"/>
    </location>
</feature>
<keyword evidence="4" id="KW-1185">Reference proteome</keyword>
<dbReference type="InterPro" id="IPR036875">
    <property type="entry name" value="Znf_CCHC_sf"/>
</dbReference>
<dbReference type="GeneID" id="112493806"/>
<feature type="domain" description="CCHC-type" evidence="3">
    <location>
        <begin position="171"/>
        <end position="185"/>
    </location>
</feature>
<dbReference type="GO" id="GO:0008270">
    <property type="term" value="F:zinc ion binding"/>
    <property type="evidence" value="ECO:0007669"/>
    <property type="project" value="UniProtKB-KW"/>
</dbReference>
<accession>A0AAJ7R9S3</accession>
<evidence type="ECO:0000313" key="5">
    <source>
        <dbReference type="RefSeq" id="XP_024936926.1"/>
    </source>
</evidence>
<dbReference type="AlphaFoldDB" id="A0AAJ7R9S3"/>
<feature type="region of interest" description="Disordered" evidence="2">
    <location>
        <begin position="132"/>
        <end position="165"/>
    </location>
</feature>
<evidence type="ECO:0000256" key="1">
    <source>
        <dbReference type="PROSITE-ProRule" id="PRU00047"/>
    </source>
</evidence>
<keyword evidence="1" id="KW-0862">Zinc</keyword>
<feature type="compositionally biased region" description="Basic and acidic residues" evidence="2">
    <location>
        <begin position="228"/>
        <end position="241"/>
    </location>
</feature>
<name>A0AAJ7R9S3_CEPCN</name>
<keyword evidence="1" id="KW-0479">Metal-binding</keyword>
<dbReference type="Pfam" id="PF00098">
    <property type="entry name" value="zf-CCHC"/>
    <property type="match status" value="1"/>
</dbReference>
<dbReference type="SUPFAM" id="SSF57756">
    <property type="entry name" value="Retrovirus zinc finger-like domains"/>
    <property type="match status" value="1"/>
</dbReference>
<reference evidence="5" key="1">
    <citation type="submission" date="2025-08" db="UniProtKB">
        <authorList>
            <consortium name="RefSeq"/>
        </authorList>
    </citation>
    <scope>IDENTIFICATION</scope>
</reference>
<organism evidence="4 5">
    <name type="scientific">Cephus cinctus</name>
    <name type="common">Wheat stem sawfly</name>
    <dbReference type="NCBI Taxonomy" id="211228"/>
    <lineage>
        <taxon>Eukaryota</taxon>
        <taxon>Metazoa</taxon>
        <taxon>Ecdysozoa</taxon>
        <taxon>Arthropoda</taxon>
        <taxon>Hexapoda</taxon>
        <taxon>Insecta</taxon>
        <taxon>Pterygota</taxon>
        <taxon>Neoptera</taxon>
        <taxon>Endopterygota</taxon>
        <taxon>Hymenoptera</taxon>
        <taxon>Cephoidea</taxon>
        <taxon>Cephidae</taxon>
        <taxon>Cephus</taxon>
    </lineage>
</organism>
<proteinExistence type="predicted"/>